<evidence type="ECO:0000259" key="1">
    <source>
        <dbReference type="SMART" id="SM00867"/>
    </source>
</evidence>
<dbReference type="PANTHER" id="PTHR34406">
    <property type="entry name" value="PROTEIN YCEI"/>
    <property type="match status" value="1"/>
</dbReference>
<gene>
    <name evidence="2" type="ORF">ABE541_19115</name>
</gene>
<keyword evidence="3" id="KW-1185">Reference proteome</keyword>
<evidence type="ECO:0000313" key="2">
    <source>
        <dbReference type="EMBL" id="MEN5379385.1"/>
    </source>
</evidence>
<protein>
    <submittedName>
        <fullName evidence="2">YceI family protein</fullName>
    </submittedName>
</protein>
<dbReference type="InterPro" id="IPR007372">
    <property type="entry name" value="Lipid/polyisoprenoid-bd_YceI"/>
</dbReference>
<dbReference type="Pfam" id="PF04264">
    <property type="entry name" value="YceI"/>
    <property type="match status" value="1"/>
</dbReference>
<feature type="domain" description="Lipid/polyisoprenoid-binding YceI-like" evidence="1">
    <location>
        <begin position="5"/>
        <end position="173"/>
    </location>
</feature>
<dbReference type="Gene3D" id="2.40.128.110">
    <property type="entry name" value="Lipid/polyisoprenoid-binding, YceI-like"/>
    <property type="match status" value="1"/>
</dbReference>
<dbReference type="InterPro" id="IPR036761">
    <property type="entry name" value="TTHA0802/YceI-like_sf"/>
</dbReference>
<name>A0ABV0BX55_9SPHI</name>
<organism evidence="2 3">
    <name type="scientific">Sphingobacterium kitahiroshimense</name>
    <dbReference type="NCBI Taxonomy" id="470446"/>
    <lineage>
        <taxon>Bacteria</taxon>
        <taxon>Pseudomonadati</taxon>
        <taxon>Bacteroidota</taxon>
        <taxon>Sphingobacteriia</taxon>
        <taxon>Sphingobacteriales</taxon>
        <taxon>Sphingobacteriaceae</taxon>
        <taxon>Sphingobacterium</taxon>
    </lineage>
</organism>
<dbReference type="RefSeq" id="WP_031287132.1">
    <property type="nucleotide sequence ID" value="NZ_JAOQNK010000001.1"/>
</dbReference>
<dbReference type="SMART" id="SM00867">
    <property type="entry name" value="YceI"/>
    <property type="match status" value="1"/>
</dbReference>
<comment type="caution">
    <text evidence="2">The sequence shown here is derived from an EMBL/GenBank/DDBJ whole genome shotgun (WGS) entry which is preliminary data.</text>
</comment>
<evidence type="ECO:0000313" key="3">
    <source>
        <dbReference type="Proteomes" id="UP001409291"/>
    </source>
</evidence>
<reference evidence="2 3" key="1">
    <citation type="submission" date="2024-04" db="EMBL/GenBank/DDBJ databases">
        <title>WGS of bacteria from Torrens River.</title>
        <authorList>
            <person name="Wyrsch E.R."/>
            <person name="Drigo B."/>
        </authorList>
    </citation>
    <scope>NUCLEOTIDE SEQUENCE [LARGE SCALE GENOMIC DNA]</scope>
    <source>
        <strain evidence="2 3">TWI391</strain>
    </source>
</reference>
<sequence>MKKSKWIIDSAHSSVQFRITYLVIASIRGSFNTFNGFAEWGEHFKEASIQFNIDANSINTNVEERDKHLKSADFFDTAQYPTISFKSTSFKKIKGEKFRLEGHLTMHGHTKLVELQVEYNGKIIDPQGQEKISFEVTGKVSRWEFDMKYNSVLEANSLLIDEDIDISIQLLLNKEQ</sequence>
<dbReference type="SUPFAM" id="SSF101874">
    <property type="entry name" value="YceI-like"/>
    <property type="match status" value="1"/>
</dbReference>
<proteinExistence type="predicted"/>
<dbReference type="EMBL" id="JBDJNQ010000010">
    <property type="protein sequence ID" value="MEN5379385.1"/>
    <property type="molecule type" value="Genomic_DNA"/>
</dbReference>
<dbReference type="PANTHER" id="PTHR34406:SF1">
    <property type="entry name" value="PROTEIN YCEI"/>
    <property type="match status" value="1"/>
</dbReference>
<dbReference type="Proteomes" id="UP001409291">
    <property type="component" value="Unassembled WGS sequence"/>
</dbReference>
<accession>A0ABV0BX55</accession>